<accession>A0A8J1ULZ5</accession>
<dbReference type="AlphaFoldDB" id="A0A8J1ULZ5"/>
<organism evidence="1 2">
    <name type="scientific">Owenia fusiformis</name>
    <name type="common">Polychaete worm</name>
    <dbReference type="NCBI Taxonomy" id="6347"/>
    <lineage>
        <taxon>Eukaryota</taxon>
        <taxon>Metazoa</taxon>
        <taxon>Spiralia</taxon>
        <taxon>Lophotrochozoa</taxon>
        <taxon>Annelida</taxon>
        <taxon>Polychaeta</taxon>
        <taxon>Sedentaria</taxon>
        <taxon>Canalipalpata</taxon>
        <taxon>Sabellida</taxon>
        <taxon>Oweniida</taxon>
        <taxon>Oweniidae</taxon>
        <taxon>Owenia</taxon>
    </lineage>
</organism>
<keyword evidence="2" id="KW-1185">Reference proteome</keyword>
<gene>
    <name evidence="1" type="ORF">OFUS_LOCUS18877</name>
</gene>
<sequence>MFVAILCACLAPLLRATEVKPTPYNLSEAEMAKCLEGPGLLPFPGDCCHFIMCGEPRGYTNNGWKFICPSYLAWDPNHCVCTIDTIGCAAECEQVVFEAPTCPEVVNRPDCCLRETGQVYTQIDGTHYILQGENEVQQACPPGQKFYIDDCCCEGEPDIPNPTTCLYFNFDSANFVDKYHHQVATEELVHFIDMETTPIKERPFGNIYGAKFQEGAHMNVGRFNAGWLGDEFTIGFFFKLEDITEDFVMVHNGDIDGVGASVKIEFIVCPDGLFVVAGVHVCDRVEDVVGKVDPYVVGSWAHVAFRYNKGTLRLKVVTTDDSPRTIASRGDFEPDSMNNNDLIKVLQQYNTRAEQAIDDFQEDLTDLRAKSQSDDSKIEKIDELASTLDDMKASIVALGPFLNDERDGTNIRSFRDSKKFLKRIRLRCLNAGRGSFPTVKDVQQILDTFKSQYFNLVNLISQLNGKYKKICDLEESGHFSALNKKLLKKMKTVKRKLRKATYAFAQEDLDNRDGFGKTLEIWMEDAEVCIEVSKLLQKGRRKRDIDEQLRVRRDDGYGKPNFNIIPTKFDLKFGENLDGSLDEVVVCQFAYTDRQIDDLQDRGEVTLESGTI</sequence>
<dbReference type="SUPFAM" id="SSF49899">
    <property type="entry name" value="Concanavalin A-like lectins/glucanases"/>
    <property type="match status" value="1"/>
</dbReference>
<dbReference type="Proteomes" id="UP000749559">
    <property type="component" value="Unassembled WGS sequence"/>
</dbReference>
<dbReference type="InterPro" id="IPR013320">
    <property type="entry name" value="ConA-like_dom_sf"/>
</dbReference>
<evidence type="ECO:0000313" key="2">
    <source>
        <dbReference type="Proteomes" id="UP000749559"/>
    </source>
</evidence>
<comment type="caution">
    <text evidence="1">The sequence shown here is derived from an EMBL/GenBank/DDBJ whole genome shotgun (WGS) entry which is preliminary data.</text>
</comment>
<proteinExistence type="predicted"/>
<dbReference type="EMBL" id="CAIIXF020000009">
    <property type="protein sequence ID" value="CAH1794114.1"/>
    <property type="molecule type" value="Genomic_DNA"/>
</dbReference>
<reference evidence="1" key="1">
    <citation type="submission" date="2022-03" db="EMBL/GenBank/DDBJ databases">
        <authorList>
            <person name="Martin C."/>
        </authorList>
    </citation>
    <scope>NUCLEOTIDE SEQUENCE</scope>
</reference>
<protein>
    <submittedName>
        <fullName evidence="1">Uncharacterized protein</fullName>
    </submittedName>
</protein>
<evidence type="ECO:0000313" key="1">
    <source>
        <dbReference type="EMBL" id="CAH1794114.1"/>
    </source>
</evidence>
<name>A0A8J1ULZ5_OWEFU</name>